<comment type="similarity">
    <text evidence="1">Belongs to the UPF0489 family.</text>
</comment>
<sequence length="63" mass="7246">MFLVYTEIGNLLESFKTLISKLPCKPNVITISRSSEDDYCPPENVDWIQEQVLIIIKSSLMLK</sequence>
<name>A0A170UDW4_TRIIF</name>
<proteinExistence type="inferred from homology"/>
<reference evidence="2" key="2">
    <citation type="journal article" date="2017" name="J. Med. Entomol.">
        <title>Transcriptome Analysis of the Triatoma infestans (Hemiptera: Reduviidae) Integument.</title>
        <authorList>
            <person name="Calderon-Fernandez G.M."/>
            <person name="Moriconi D.E."/>
            <person name="Dulbecco A.B."/>
            <person name="Juarez M.P."/>
        </authorList>
    </citation>
    <scope>NUCLEOTIDE SEQUENCE</scope>
    <source>
        <strain evidence="2">Int1</strain>
        <tissue evidence="2">Integument</tissue>
    </source>
</reference>
<evidence type="ECO:0000313" key="2">
    <source>
        <dbReference type="EMBL" id="JAR95801.1"/>
    </source>
</evidence>
<organism evidence="2">
    <name type="scientific">Triatoma infestans</name>
    <name type="common">Assassin bug</name>
    <dbReference type="NCBI Taxonomy" id="30076"/>
    <lineage>
        <taxon>Eukaryota</taxon>
        <taxon>Metazoa</taxon>
        <taxon>Ecdysozoa</taxon>
        <taxon>Arthropoda</taxon>
        <taxon>Hexapoda</taxon>
        <taxon>Insecta</taxon>
        <taxon>Pterygota</taxon>
        <taxon>Neoptera</taxon>
        <taxon>Paraneoptera</taxon>
        <taxon>Hemiptera</taxon>
        <taxon>Heteroptera</taxon>
        <taxon>Panheteroptera</taxon>
        <taxon>Cimicomorpha</taxon>
        <taxon>Reduviidae</taxon>
        <taxon>Triatominae</taxon>
        <taxon>Triatoma</taxon>
    </lineage>
</organism>
<dbReference type="EMBL" id="GEMB01007634">
    <property type="protein sequence ID" value="JAR95801.1"/>
    <property type="molecule type" value="Transcribed_RNA"/>
</dbReference>
<dbReference type="PANTHER" id="PTHR13225:SF3">
    <property type="entry name" value="UPF0489 PROTEIN C5ORF22"/>
    <property type="match status" value="1"/>
</dbReference>
<dbReference type="AlphaFoldDB" id="A0A170UDW4"/>
<protein>
    <submittedName>
        <fullName evidence="2">Uncharacterized protein</fullName>
    </submittedName>
</protein>
<dbReference type="PANTHER" id="PTHR13225">
    <property type="entry name" value="MISEXPRESSION SUPPRESSOR OF RAS 6"/>
    <property type="match status" value="1"/>
</dbReference>
<accession>A0A170UDW4</accession>
<reference evidence="2" key="1">
    <citation type="submission" date="2016-04" db="EMBL/GenBank/DDBJ databases">
        <authorList>
            <person name="Calderon-Fernandez G.M.Sr."/>
        </authorList>
    </citation>
    <scope>NUCLEOTIDE SEQUENCE</scope>
    <source>
        <strain evidence="2">Int1</strain>
        <tissue evidence="2">Integument</tissue>
    </source>
</reference>
<evidence type="ECO:0000256" key="1">
    <source>
        <dbReference type="ARBA" id="ARBA00007099"/>
    </source>
</evidence>
<dbReference type="InterPro" id="IPR024131">
    <property type="entry name" value="UPF0489"/>
</dbReference>